<dbReference type="Gene3D" id="3.40.630.30">
    <property type="match status" value="1"/>
</dbReference>
<dbReference type="SUPFAM" id="SSF55729">
    <property type="entry name" value="Acyl-CoA N-acyltransferases (Nat)"/>
    <property type="match status" value="1"/>
</dbReference>
<dbReference type="AlphaFoldDB" id="A0AAN1RXI3"/>
<organism evidence="4 5">
    <name type="scientific">Bordetella hinzii</name>
    <dbReference type="NCBI Taxonomy" id="103855"/>
    <lineage>
        <taxon>Bacteria</taxon>
        <taxon>Pseudomonadati</taxon>
        <taxon>Pseudomonadota</taxon>
        <taxon>Betaproteobacteria</taxon>
        <taxon>Burkholderiales</taxon>
        <taxon>Alcaligenaceae</taxon>
        <taxon>Bordetella</taxon>
    </lineage>
</organism>
<dbReference type="Pfam" id="PF00583">
    <property type="entry name" value="Acetyltransf_1"/>
    <property type="match status" value="1"/>
</dbReference>
<evidence type="ECO:0000313" key="5">
    <source>
        <dbReference type="Proteomes" id="UP000282741"/>
    </source>
</evidence>
<dbReference type="RefSeq" id="WP_032973752.1">
    <property type="nucleotide sequence ID" value="NZ_CP012077.1"/>
</dbReference>
<dbReference type="Proteomes" id="UP000282741">
    <property type="component" value="Chromosome"/>
</dbReference>
<evidence type="ECO:0000259" key="3">
    <source>
        <dbReference type="PROSITE" id="PS51186"/>
    </source>
</evidence>
<evidence type="ECO:0000256" key="1">
    <source>
        <dbReference type="ARBA" id="ARBA00022679"/>
    </source>
</evidence>
<dbReference type="EMBL" id="CP024172">
    <property type="protein sequence ID" value="AZW17660.1"/>
    <property type="molecule type" value="Genomic_DNA"/>
</dbReference>
<dbReference type="PROSITE" id="PS51186">
    <property type="entry name" value="GNAT"/>
    <property type="match status" value="1"/>
</dbReference>
<dbReference type="PANTHER" id="PTHR43800:SF1">
    <property type="entry name" value="PEPTIDYL-LYSINE N-ACETYLTRANSFERASE YJAB"/>
    <property type="match status" value="1"/>
</dbReference>
<keyword evidence="2" id="KW-0012">Acyltransferase</keyword>
<gene>
    <name evidence="4" type="ORF">CS347_13235</name>
</gene>
<keyword evidence="1" id="KW-0808">Transferase</keyword>
<accession>A0AAN1RXI3</accession>
<sequence length="170" mass="17867">MTSLSIRRAAPADADRLPAIERDAARRFAEVAGLQWLADGAVMAAARHLALIQAGQGLVAEEAGYLLGFVQTDIQGDALHILELAVRRDHQGRGIGGALMRAALEAGRQAGLARATLTTFAGLSFNEAFYRRLGFVTLAAPDARLAAILASEAAHGLTGRCAMARPLRPA</sequence>
<dbReference type="InterPro" id="IPR000182">
    <property type="entry name" value="GNAT_dom"/>
</dbReference>
<feature type="domain" description="N-acetyltransferase" evidence="3">
    <location>
        <begin position="4"/>
        <end position="168"/>
    </location>
</feature>
<reference evidence="5" key="1">
    <citation type="submission" date="2017-10" db="EMBL/GenBank/DDBJ databases">
        <title>Whole genome sequencing of various Bordetella species.</title>
        <authorList>
            <person name="Weigand M.R."/>
            <person name="Loparev V."/>
            <person name="Peng Y."/>
            <person name="Bowden K.E."/>
            <person name="Tondella M.L."/>
            <person name="Williams M.M."/>
        </authorList>
    </citation>
    <scope>NUCLEOTIDE SEQUENCE [LARGE SCALE GENOMIC DNA]</scope>
    <source>
        <strain evidence="5">H720</strain>
    </source>
</reference>
<dbReference type="CDD" id="cd04301">
    <property type="entry name" value="NAT_SF"/>
    <property type="match status" value="1"/>
</dbReference>
<evidence type="ECO:0000313" key="4">
    <source>
        <dbReference type="EMBL" id="AZW17660.1"/>
    </source>
</evidence>
<dbReference type="PANTHER" id="PTHR43800">
    <property type="entry name" value="PEPTIDYL-LYSINE N-ACETYLTRANSFERASE YJAB"/>
    <property type="match status" value="1"/>
</dbReference>
<dbReference type="InterPro" id="IPR016181">
    <property type="entry name" value="Acyl_CoA_acyltransferase"/>
</dbReference>
<proteinExistence type="predicted"/>
<name>A0AAN1RXI3_9BORD</name>
<dbReference type="GO" id="GO:0016747">
    <property type="term" value="F:acyltransferase activity, transferring groups other than amino-acyl groups"/>
    <property type="evidence" value="ECO:0007669"/>
    <property type="project" value="InterPro"/>
</dbReference>
<protein>
    <submittedName>
        <fullName evidence="4">GNAT family N-acetyltransferase</fullName>
    </submittedName>
</protein>
<evidence type="ECO:0000256" key="2">
    <source>
        <dbReference type="ARBA" id="ARBA00023315"/>
    </source>
</evidence>